<dbReference type="PRINTS" id="PR00625">
    <property type="entry name" value="JDOMAIN"/>
</dbReference>
<dbReference type="InterPro" id="IPR008971">
    <property type="entry name" value="HSP40/DnaJ_pept-bd"/>
</dbReference>
<dbReference type="CDD" id="cd06257">
    <property type="entry name" value="DnaJ"/>
    <property type="match status" value="1"/>
</dbReference>
<proteinExistence type="predicted"/>
<reference evidence="2" key="1">
    <citation type="journal article" date="2020" name="Nature">
        <title>Giant virus diversity and host interactions through global metagenomics.</title>
        <authorList>
            <person name="Schulz F."/>
            <person name="Roux S."/>
            <person name="Paez-Espino D."/>
            <person name="Jungbluth S."/>
            <person name="Walsh D.A."/>
            <person name="Denef V.J."/>
            <person name="McMahon K.D."/>
            <person name="Konstantinidis K.T."/>
            <person name="Eloe-Fadrosh E.A."/>
            <person name="Kyrpides N.C."/>
            <person name="Woyke T."/>
        </authorList>
    </citation>
    <scope>NUCLEOTIDE SEQUENCE</scope>
    <source>
        <strain evidence="2">GVMAG-M-3300021964-36</strain>
    </source>
</reference>
<dbReference type="Pfam" id="PF00226">
    <property type="entry name" value="DnaJ"/>
    <property type="match status" value="1"/>
</dbReference>
<evidence type="ECO:0000259" key="1">
    <source>
        <dbReference type="PROSITE" id="PS50076"/>
    </source>
</evidence>
<evidence type="ECO:0000313" key="2">
    <source>
        <dbReference type="EMBL" id="QHT07817.1"/>
    </source>
</evidence>
<dbReference type="SUPFAM" id="SSF46565">
    <property type="entry name" value="Chaperone J-domain"/>
    <property type="match status" value="1"/>
</dbReference>
<organism evidence="2">
    <name type="scientific">viral metagenome</name>
    <dbReference type="NCBI Taxonomy" id="1070528"/>
    <lineage>
        <taxon>unclassified sequences</taxon>
        <taxon>metagenomes</taxon>
        <taxon>organismal metagenomes</taxon>
    </lineage>
</organism>
<dbReference type="Pfam" id="PF01556">
    <property type="entry name" value="DnaJ_C"/>
    <property type="match status" value="1"/>
</dbReference>
<dbReference type="GO" id="GO:0006457">
    <property type="term" value="P:protein folding"/>
    <property type="evidence" value="ECO:0007669"/>
    <property type="project" value="InterPro"/>
</dbReference>
<sequence length="364" mass="41125">MSDYYNILGVDKKSTQDEIKKAFRKKAVTHHPDKGGNEATFKKINEAYNTLSDNNKRQMYDMQQSGGGIHMGPFGGPGGGPFGGPGGGPFGHMGPDFMNMFFRQTQQQTNQSHPFMNRQSNRQKESAPTELRQTIQVNMEDVYKGMTKTLNVKTSKKCIFCLKPCQECKGSGMIEKSVTKTMHHAKFVQISKVKCEACSGSGDISNKTNCDKCNKTGVFEKNTTIKIELPPKSYHDFVSRIKHPEEDNVFIVIKVIVKCPDKFYKNGDNLCYTHKLHLIDTLLGTNIKIHLPTGEDIEIDYTKRTDIIRPDTVLYIDNKGVIPGSDLMVKFDIEYPKTRLVHSESTEDTFSSLRENLEKVFNNK</sequence>
<feature type="domain" description="J" evidence="1">
    <location>
        <begin position="3"/>
        <end position="64"/>
    </location>
</feature>
<dbReference type="PROSITE" id="PS50076">
    <property type="entry name" value="DNAJ_2"/>
    <property type="match status" value="1"/>
</dbReference>
<dbReference type="EMBL" id="MN739486">
    <property type="protein sequence ID" value="QHT07817.1"/>
    <property type="molecule type" value="Genomic_DNA"/>
</dbReference>
<dbReference type="InterPro" id="IPR044713">
    <property type="entry name" value="DNJA1/2-like"/>
</dbReference>
<dbReference type="Gene3D" id="1.10.287.110">
    <property type="entry name" value="DnaJ domain"/>
    <property type="match status" value="1"/>
</dbReference>
<dbReference type="GO" id="GO:0051082">
    <property type="term" value="F:unfolded protein binding"/>
    <property type="evidence" value="ECO:0007669"/>
    <property type="project" value="InterPro"/>
</dbReference>
<dbReference type="InterPro" id="IPR018253">
    <property type="entry name" value="DnaJ_domain_CS"/>
</dbReference>
<dbReference type="Gene3D" id="2.10.230.10">
    <property type="entry name" value="Heat shock protein DnaJ, cysteine-rich domain"/>
    <property type="match status" value="1"/>
</dbReference>
<dbReference type="SMART" id="SM00271">
    <property type="entry name" value="DnaJ"/>
    <property type="match status" value="1"/>
</dbReference>
<dbReference type="SUPFAM" id="SSF49493">
    <property type="entry name" value="HSP40/DnaJ peptide-binding domain"/>
    <property type="match status" value="1"/>
</dbReference>
<dbReference type="PROSITE" id="PS00636">
    <property type="entry name" value="DNAJ_1"/>
    <property type="match status" value="1"/>
</dbReference>
<accession>A0A6C0CU99</accession>
<dbReference type="Gene3D" id="2.60.260.20">
    <property type="entry name" value="Urease metallochaperone UreE, N-terminal domain"/>
    <property type="match status" value="2"/>
</dbReference>
<name>A0A6C0CU99_9ZZZZ</name>
<dbReference type="InterPro" id="IPR001623">
    <property type="entry name" value="DnaJ_domain"/>
</dbReference>
<dbReference type="PANTHER" id="PTHR43888">
    <property type="entry name" value="DNAJ-LIKE-2, ISOFORM A-RELATED"/>
    <property type="match status" value="1"/>
</dbReference>
<protein>
    <recommendedName>
        <fullName evidence="1">J domain-containing protein</fullName>
    </recommendedName>
</protein>
<dbReference type="SUPFAM" id="SSF57938">
    <property type="entry name" value="DnaJ/Hsp40 cysteine-rich domain"/>
    <property type="match status" value="1"/>
</dbReference>
<dbReference type="InterPro" id="IPR036869">
    <property type="entry name" value="J_dom_sf"/>
</dbReference>
<dbReference type="InterPro" id="IPR002939">
    <property type="entry name" value="DnaJ_C"/>
</dbReference>
<dbReference type="GO" id="GO:0030544">
    <property type="term" value="F:Hsp70 protein binding"/>
    <property type="evidence" value="ECO:0007669"/>
    <property type="project" value="InterPro"/>
</dbReference>
<dbReference type="InterPro" id="IPR036410">
    <property type="entry name" value="HSP_DnaJ_Cys-rich_dom_sf"/>
</dbReference>
<dbReference type="AlphaFoldDB" id="A0A6C0CU99"/>